<proteinExistence type="predicted"/>
<dbReference type="OrthoDB" id="6637825at2"/>
<reference evidence="1 2" key="1">
    <citation type="submission" date="2016-12" db="EMBL/GenBank/DDBJ databases">
        <authorList>
            <person name="Song W.-J."/>
            <person name="Kurnit D.M."/>
        </authorList>
    </citation>
    <scope>NUCLEOTIDE SEQUENCE [LARGE SCALE GENOMIC DNA]</scope>
    <source>
        <strain evidence="1 2">STM7296</strain>
    </source>
</reference>
<evidence type="ECO:0000313" key="2">
    <source>
        <dbReference type="Proteomes" id="UP000187012"/>
    </source>
</evidence>
<dbReference type="Proteomes" id="UP000187012">
    <property type="component" value="Unassembled WGS sequence"/>
</dbReference>
<keyword evidence="2" id="KW-1185">Reference proteome</keyword>
<gene>
    <name evidence="1" type="ORF">BN2475_1250010</name>
</gene>
<dbReference type="AlphaFoldDB" id="A0A1N7SNQ3"/>
<evidence type="ECO:0008006" key="3">
    <source>
        <dbReference type="Google" id="ProtNLM"/>
    </source>
</evidence>
<name>A0A1N7SNQ3_9BURK</name>
<sequence>MTMPDRLTVIGPDERTAHFHLPVDAVAWFWGEYTPYEHTAGQNWNYSPTNRLMSNFKKKMNHRGRADWPYKAAAINQVALAFARLYAWPVMHQDHRIALVPIPPSKARTDPMYDPRMLEMLTRMVAHAGLSLDIRDCLSFSGQYGASHLNGVRATPDQLYADLTFDPAVGRPQQPPGSIMVFDDVLTAGSHYAAVSRKLRDVFPNIPIYGSFIARRVMPNPFAEIANDF</sequence>
<accession>A0A1N7SNQ3</accession>
<dbReference type="STRING" id="1247936.BN2475_1250010"/>
<evidence type="ECO:0000313" key="1">
    <source>
        <dbReference type="EMBL" id="SIT49070.1"/>
    </source>
</evidence>
<dbReference type="EMBL" id="CYGX02000125">
    <property type="protein sequence ID" value="SIT49070.1"/>
    <property type="molecule type" value="Genomic_DNA"/>
</dbReference>
<protein>
    <recommendedName>
        <fullName evidence="3">Phosphoribosyltransferase</fullName>
    </recommendedName>
</protein>
<dbReference type="RefSeq" id="WP_143326003.1">
    <property type="nucleotide sequence ID" value="NZ_CYGX02000125.1"/>
</dbReference>
<organism evidence="1 2">
    <name type="scientific">Paraburkholderia ribeironis</name>
    <dbReference type="NCBI Taxonomy" id="1247936"/>
    <lineage>
        <taxon>Bacteria</taxon>
        <taxon>Pseudomonadati</taxon>
        <taxon>Pseudomonadota</taxon>
        <taxon>Betaproteobacteria</taxon>
        <taxon>Burkholderiales</taxon>
        <taxon>Burkholderiaceae</taxon>
        <taxon>Paraburkholderia</taxon>
    </lineage>
</organism>